<dbReference type="AlphaFoldDB" id="A0A9X1FRE1"/>
<gene>
    <name evidence="2" type="ORF">KXJ69_12595</name>
</gene>
<dbReference type="Proteomes" id="UP001138686">
    <property type="component" value="Unassembled WGS sequence"/>
</dbReference>
<comment type="caution">
    <text evidence="2">The sequence shown here is derived from an EMBL/GenBank/DDBJ whole genome shotgun (WGS) entry which is preliminary data.</text>
</comment>
<dbReference type="Pfam" id="PF20050">
    <property type="entry name" value="DUF6452"/>
    <property type="match status" value="1"/>
</dbReference>
<evidence type="ECO:0000313" key="3">
    <source>
        <dbReference type="Proteomes" id="UP001138686"/>
    </source>
</evidence>
<dbReference type="EMBL" id="JAHWDP010000007">
    <property type="protein sequence ID" value="MBW2938948.1"/>
    <property type="molecule type" value="Genomic_DNA"/>
</dbReference>
<proteinExistence type="predicted"/>
<keyword evidence="3" id="KW-1185">Reference proteome</keyword>
<accession>A0A9X1FRE1</accession>
<evidence type="ECO:0008006" key="4">
    <source>
        <dbReference type="Google" id="ProtNLM"/>
    </source>
</evidence>
<feature type="signal peptide" evidence="1">
    <location>
        <begin position="1"/>
        <end position="20"/>
    </location>
</feature>
<evidence type="ECO:0000256" key="1">
    <source>
        <dbReference type="SAM" id="SignalP"/>
    </source>
</evidence>
<sequence>MALRLFSALFLLALFMGCTRDDICPEDTATTPLLYIEFRDITDRESTKAVQDLVIYVNNADSTLVTASAINDTEVLIPLDTELNLSSFLFEYNSTSEEDHNFDAISFNYSREEVYINRACGFKVIYNDLFVDLEEEPLNGNWILDTEILKTTVDNENEVHITIFH</sequence>
<name>A0A9X1FRE1_9FLAO</name>
<evidence type="ECO:0000313" key="2">
    <source>
        <dbReference type="EMBL" id="MBW2938948.1"/>
    </source>
</evidence>
<keyword evidence="1" id="KW-0732">Signal</keyword>
<organism evidence="2 3">
    <name type="scientific">Halomarinibacterium sedimenti</name>
    <dbReference type="NCBI Taxonomy" id="2857106"/>
    <lineage>
        <taxon>Bacteria</taxon>
        <taxon>Pseudomonadati</taxon>
        <taxon>Bacteroidota</taxon>
        <taxon>Flavobacteriia</taxon>
        <taxon>Flavobacteriales</taxon>
        <taxon>Flavobacteriaceae</taxon>
        <taxon>Halomarinibacterium</taxon>
    </lineage>
</organism>
<protein>
    <recommendedName>
        <fullName evidence="4">Lipoprotein</fullName>
    </recommendedName>
</protein>
<reference evidence="2" key="1">
    <citation type="submission" date="2021-07" db="EMBL/GenBank/DDBJ databases">
        <title>Aureisphaera sp. CAU 1614 isolated from sea sediment.</title>
        <authorList>
            <person name="Kim W."/>
        </authorList>
    </citation>
    <scope>NUCLEOTIDE SEQUENCE</scope>
    <source>
        <strain evidence="2">CAU 1614</strain>
    </source>
</reference>
<feature type="chain" id="PRO_5040891342" description="Lipoprotein" evidence="1">
    <location>
        <begin position="21"/>
        <end position="165"/>
    </location>
</feature>
<dbReference type="InterPro" id="IPR045607">
    <property type="entry name" value="DUF6452"/>
</dbReference>
<dbReference type="RefSeq" id="WP_219053478.1">
    <property type="nucleotide sequence ID" value="NZ_JAHWDP010000007.1"/>
</dbReference>
<dbReference type="PROSITE" id="PS51257">
    <property type="entry name" value="PROKAR_LIPOPROTEIN"/>
    <property type="match status" value="1"/>
</dbReference>